<dbReference type="InterPro" id="IPR036872">
    <property type="entry name" value="CH_dom_sf"/>
</dbReference>
<accession>A0A3P7ZRG2</accession>
<proteinExistence type="predicted"/>
<dbReference type="EMBL" id="UZAH01028902">
    <property type="protein sequence ID" value="VDP03052.1"/>
    <property type="molecule type" value="Genomic_DNA"/>
</dbReference>
<dbReference type="SMART" id="SM00033">
    <property type="entry name" value="CH"/>
    <property type="match status" value="1"/>
</dbReference>
<dbReference type="Proteomes" id="UP000050761">
    <property type="component" value="Unassembled WGS sequence"/>
</dbReference>
<name>A0A183G2J5_HELPZ</name>
<dbReference type="InterPro" id="IPR001715">
    <property type="entry name" value="CH_dom"/>
</dbReference>
<organism evidence="4 5">
    <name type="scientific">Heligmosomoides polygyrus</name>
    <name type="common">Parasitic roundworm</name>
    <dbReference type="NCBI Taxonomy" id="6339"/>
    <lineage>
        <taxon>Eukaryota</taxon>
        <taxon>Metazoa</taxon>
        <taxon>Ecdysozoa</taxon>
        <taxon>Nematoda</taxon>
        <taxon>Chromadorea</taxon>
        <taxon>Rhabditida</taxon>
        <taxon>Rhabditina</taxon>
        <taxon>Rhabditomorpha</taxon>
        <taxon>Strongyloidea</taxon>
        <taxon>Heligmosomidae</taxon>
        <taxon>Heligmosomoides</taxon>
    </lineage>
</organism>
<feature type="compositionally biased region" description="Polar residues" evidence="1">
    <location>
        <begin position="123"/>
        <end position="132"/>
    </location>
</feature>
<dbReference type="PANTHER" id="PTHR23167">
    <property type="entry name" value="CALPONIN HOMOLOGY DOMAIN-CONTAINING PROTEIN DDB_G0272472-RELATED"/>
    <property type="match status" value="1"/>
</dbReference>
<evidence type="ECO:0000256" key="1">
    <source>
        <dbReference type="SAM" id="MobiDB-lite"/>
    </source>
</evidence>
<gene>
    <name evidence="3" type="ORF">HPBE_LOCUS15528</name>
</gene>
<dbReference type="InterPro" id="IPR050540">
    <property type="entry name" value="F-actin_Monoox_Mical"/>
</dbReference>
<evidence type="ECO:0000313" key="3">
    <source>
        <dbReference type="EMBL" id="VDP03052.1"/>
    </source>
</evidence>
<keyword evidence="4" id="KW-1185">Reference proteome</keyword>
<dbReference type="Gene3D" id="1.10.418.10">
    <property type="entry name" value="Calponin-like domain"/>
    <property type="match status" value="1"/>
</dbReference>
<sequence length="139" mass="16112">MRRPFLSLSVDRKSILCPRWPYSLWHTAITIMTRQNQTYIEKQHNIRYLQNVSVTNFSSSWADGLAFCALIHRFAPDAFDFNQLDPKNKRHNLELAFRVAEKYTQHLNDHKNPDLLVTDKCSDTPNGGSRTSALRAALH</sequence>
<protein>
    <submittedName>
        <fullName evidence="5">Calponin-homology (CH) domain-containing protein</fullName>
    </submittedName>
</protein>
<evidence type="ECO:0000313" key="4">
    <source>
        <dbReference type="Proteomes" id="UP000050761"/>
    </source>
</evidence>
<dbReference type="PROSITE" id="PS50021">
    <property type="entry name" value="CH"/>
    <property type="match status" value="1"/>
</dbReference>
<dbReference type="WBParaSite" id="HPBE_0001552901-mRNA-1">
    <property type="protein sequence ID" value="HPBE_0001552901-mRNA-1"/>
    <property type="gene ID" value="HPBE_0001552901"/>
</dbReference>
<dbReference type="Pfam" id="PF00307">
    <property type="entry name" value="CH"/>
    <property type="match status" value="1"/>
</dbReference>
<dbReference type="SUPFAM" id="SSF47576">
    <property type="entry name" value="Calponin-homology domain, CH-domain"/>
    <property type="match status" value="1"/>
</dbReference>
<dbReference type="OrthoDB" id="10017054at2759"/>
<evidence type="ECO:0000259" key="2">
    <source>
        <dbReference type="PROSITE" id="PS50021"/>
    </source>
</evidence>
<reference evidence="3 4" key="1">
    <citation type="submission" date="2018-11" db="EMBL/GenBank/DDBJ databases">
        <authorList>
            <consortium name="Pathogen Informatics"/>
        </authorList>
    </citation>
    <scope>NUCLEOTIDE SEQUENCE [LARGE SCALE GENOMIC DNA]</scope>
</reference>
<feature type="region of interest" description="Disordered" evidence="1">
    <location>
        <begin position="118"/>
        <end position="139"/>
    </location>
</feature>
<evidence type="ECO:0000313" key="5">
    <source>
        <dbReference type="WBParaSite" id="HPBE_0001552901-mRNA-1"/>
    </source>
</evidence>
<feature type="domain" description="Calponin-homology (CH)" evidence="2">
    <location>
        <begin position="30"/>
        <end position="139"/>
    </location>
</feature>
<dbReference type="AlphaFoldDB" id="A0A183G2J5"/>
<accession>A0A183G2J5</accession>
<reference evidence="5" key="2">
    <citation type="submission" date="2019-09" db="UniProtKB">
        <authorList>
            <consortium name="WormBaseParasite"/>
        </authorList>
    </citation>
    <scope>IDENTIFICATION</scope>
</reference>
<dbReference type="PANTHER" id="PTHR23167:SF88">
    <property type="entry name" value="CALPONIN-HOMOLOGY (CH) DOMAIN-CONTAINING PROTEIN"/>
    <property type="match status" value="1"/>
</dbReference>